<gene>
    <name evidence="2" type="ORF">PZ740_11725</name>
</gene>
<accession>A0AAP4D5Q9</accession>
<sequence>MTRETRSPRNSLIVLSLGPTIWAVHFLASYVTAAIWCEKAGLGATLSPVQLLVGIFTLAALVAIGALGLSAWRHWGYLENEGPPHDADTEEERGRFLGLATLLLSGLSFVAVIYVALPVVFIADCR</sequence>
<comment type="caution">
    <text evidence="2">The sequence shown here is derived from an EMBL/GenBank/DDBJ whole genome shotgun (WGS) entry which is preliminary data.</text>
</comment>
<dbReference type="Proteomes" id="UP001301140">
    <property type="component" value="Unassembled WGS sequence"/>
</dbReference>
<feature type="transmembrane region" description="Helical" evidence="1">
    <location>
        <begin position="12"/>
        <end position="31"/>
    </location>
</feature>
<keyword evidence="1" id="KW-0472">Membrane</keyword>
<keyword evidence="1" id="KW-1133">Transmembrane helix</keyword>
<evidence type="ECO:0000313" key="3">
    <source>
        <dbReference type="Proteomes" id="UP001301140"/>
    </source>
</evidence>
<dbReference type="RefSeq" id="WP_327789470.1">
    <property type="nucleotide sequence ID" value="NZ_JARGEQ010000104.1"/>
</dbReference>
<protein>
    <submittedName>
        <fullName evidence="2">Uncharacterized protein</fullName>
    </submittedName>
</protein>
<reference evidence="2 3" key="1">
    <citation type="submission" date="2023-03" db="EMBL/GenBank/DDBJ databases">
        <title>YIM 152171 draft genome.</title>
        <authorList>
            <person name="Yang Z."/>
        </authorList>
    </citation>
    <scope>NUCLEOTIDE SEQUENCE [LARGE SCALE GENOMIC DNA]</scope>
    <source>
        <strain evidence="2 3">YIM 152171</strain>
    </source>
</reference>
<evidence type="ECO:0000256" key="1">
    <source>
        <dbReference type="SAM" id="Phobius"/>
    </source>
</evidence>
<feature type="transmembrane region" description="Helical" evidence="1">
    <location>
        <begin position="51"/>
        <end position="75"/>
    </location>
</feature>
<dbReference type="AlphaFoldDB" id="A0AAP4D5Q9"/>
<keyword evidence="1" id="KW-0812">Transmembrane</keyword>
<dbReference type="EMBL" id="JARGEQ010000104">
    <property type="protein sequence ID" value="MDF1587048.1"/>
    <property type="molecule type" value="Genomic_DNA"/>
</dbReference>
<feature type="transmembrane region" description="Helical" evidence="1">
    <location>
        <begin position="96"/>
        <end position="123"/>
    </location>
</feature>
<evidence type="ECO:0000313" key="2">
    <source>
        <dbReference type="EMBL" id="MDF1587048.1"/>
    </source>
</evidence>
<organism evidence="2 3">
    <name type="scientific">Marinimicrococcus flavescens</name>
    <dbReference type="NCBI Taxonomy" id="3031815"/>
    <lineage>
        <taxon>Bacteria</taxon>
        <taxon>Pseudomonadati</taxon>
        <taxon>Pseudomonadota</taxon>
        <taxon>Alphaproteobacteria</taxon>
        <taxon>Geminicoccales</taxon>
        <taxon>Geminicoccaceae</taxon>
        <taxon>Marinimicrococcus</taxon>
    </lineage>
</organism>
<proteinExistence type="predicted"/>
<name>A0AAP4D5Q9_9PROT</name>
<keyword evidence="3" id="KW-1185">Reference proteome</keyword>